<accession>A0A9N9BHB4</accession>
<feature type="transmembrane region" description="Helical" evidence="2">
    <location>
        <begin position="153"/>
        <end position="171"/>
    </location>
</feature>
<proteinExistence type="predicted"/>
<name>A0A9N9BHB4_9GLOM</name>
<keyword evidence="2" id="KW-1133">Transmembrane helix</keyword>
<evidence type="ECO:0000313" key="4">
    <source>
        <dbReference type="Proteomes" id="UP000789342"/>
    </source>
</evidence>
<dbReference type="Gene3D" id="1.20.1070.10">
    <property type="entry name" value="Rhodopsin 7-helix transmembrane proteins"/>
    <property type="match status" value="1"/>
</dbReference>
<feature type="transmembrane region" description="Helical" evidence="2">
    <location>
        <begin position="285"/>
        <end position="311"/>
    </location>
</feature>
<sequence length="353" mass="39932">MGLLQITILNTLWMISFVSMVHLTLKFWRNRKNPLLTMICMFVGSMDLVVLLSLFYGDDLINAPRAFCVFQGLALNFFAHATSMTTLCFAIQIYRVIVLNISDDRRIKLMYHLLCFGYPSVMITILAVINFKFNSMKPRNLSCDVMYPPWTRLVGYAGPSLILSIPGMYLSGRAAWMIYCHVEVTESDHINQEDETNEKTECTEEPNGDGVQTHVKVKAEESESEISLDVLTIESDHPESSTKSANTLTKHENLLHKNFSKVQFRIPFKFRKSSKNKGHGVTRGAAIRMASFSLVLLLVNLLVSADTLIYIVHDKVISSNVNLNDIVGSLLGIFMLLMFGTSRERKKRITTNS</sequence>
<feature type="transmembrane region" description="Helical" evidence="2">
    <location>
        <begin position="77"/>
        <end position="97"/>
    </location>
</feature>
<evidence type="ECO:0000256" key="2">
    <source>
        <dbReference type="SAM" id="Phobius"/>
    </source>
</evidence>
<feature type="transmembrane region" description="Helical" evidence="2">
    <location>
        <begin position="6"/>
        <end position="28"/>
    </location>
</feature>
<feature type="compositionally biased region" description="Basic and acidic residues" evidence="1">
    <location>
        <begin position="190"/>
        <end position="202"/>
    </location>
</feature>
<evidence type="ECO:0000313" key="3">
    <source>
        <dbReference type="EMBL" id="CAG8567965.1"/>
    </source>
</evidence>
<feature type="transmembrane region" description="Helical" evidence="2">
    <location>
        <begin position="109"/>
        <end position="133"/>
    </location>
</feature>
<organism evidence="3 4">
    <name type="scientific">Acaulospora morrowiae</name>
    <dbReference type="NCBI Taxonomy" id="94023"/>
    <lineage>
        <taxon>Eukaryota</taxon>
        <taxon>Fungi</taxon>
        <taxon>Fungi incertae sedis</taxon>
        <taxon>Mucoromycota</taxon>
        <taxon>Glomeromycotina</taxon>
        <taxon>Glomeromycetes</taxon>
        <taxon>Diversisporales</taxon>
        <taxon>Acaulosporaceae</taxon>
        <taxon>Acaulospora</taxon>
    </lineage>
</organism>
<reference evidence="3" key="1">
    <citation type="submission" date="2021-06" db="EMBL/GenBank/DDBJ databases">
        <authorList>
            <person name="Kallberg Y."/>
            <person name="Tangrot J."/>
            <person name="Rosling A."/>
        </authorList>
    </citation>
    <scope>NUCLEOTIDE SEQUENCE</scope>
    <source>
        <strain evidence="3">CL551</strain>
    </source>
</reference>
<dbReference type="AlphaFoldDB" id="A0A9N9BHB4"/>
<evidence type="ECO:0000256" key="1">
    <source>
        <dbReference type="SAM" id="MobiDB-lite"/>
    </source>
</evidence>
<dbReference type="OrthoDB" id="3256745at2759"/>
<feature type="transmembrane region" description="Helical" evidence="2">
    <location>
        <begin position="323"/>
        <end position="340"/>
    </location>
</feature>
<protein>
    <submittedName>
        <fullName evidence="3">3137_t:CDS:1</fullName>
    </submittedName>
</protein>
<gene>
    <name evidence="3" type="ORF">AMORRO_LOCUS6330</name>
</gene>
<keyword evidence="4" id="KW-1185">Reference proteome</keyword>
<dbReference type="Proteomes" id="UP000789342">
    <property type="component" value="Unassembled WGS sequence"/>
</dbReference>
<comment type="caution">
    <text evidence="3">The sequence shown here is derived from an EMBL/GenBank/DDBJ whole genome shotgun (WGS) entry which is preliminary data.</text>
</comment>
<dbReference type="EMBL" id="CAJVPV010004163">
    <property type="protein sequence ID" value="CAG8567965.1"/>
    <property type="molecule type" value="Genomic_DNA"/>
</dbReference>
<dbReference type="Pfam" id="PF05462">
    <property type="entry name" value="Dicty_CAR"/>
    <property type="match status" value="1"/>
</dbReference>
<feature type="region of interest" description="Disordered" evidence="1">
    <location>
        <begin position="190"/>
        <end position="210"/>
    </location>
</feature>
<keyword evidence="2" id="KW-0812">Transmembrane</keyword>
<feature type="transmembrane region" description="Helical" evidence="2">
    <location>
        <begin position="35"/>
        <end position="57"/>
    </location>
</feature>
<keyword evidence="2" id="KW-0472">Membrane</keyword>